<protein>
    <submittedName>
        <fullName evidence="1">Uncharacterized protein</fullName>
    </submittedName>
</protein>
<dbReference type="Gene3D" id="2.40.70.10">
    <property type="entry name" value="Acid Proteases"/>
    <property type="match status" value="1"/>
</dbReference>
<dbReference type="PANTHER" id="PTHR35046">
    <property type="entry name" value="ZINC KNUCKLE (CCHC-TYPE) FAMILY PROTEIN"/>
    <property type="match status" value="1"/>
</dbReference>
<evidence type="ECO:0000313" key="2">
    <source>
        <dbReference type="Proteomes" id="UP000233837"/>
    </source>
</evidence>
<accession>A0A2I0X6E6</accession>
<evidence type="ECO:0000313" key="1">
    <source>
        <dbReference type="EMBL" id="PKU83484.1"/>
    </source>
</evidence>
<keyword evidence="2" id="KW-1185">Reference proteome</keyword>
<reference evidence="1 2" key="2">
    <citation type="journal article" date="2017" name="Nature">
        <title>The Apostasia genome and the evolution of orchids.</title>
        <authorList>
            <person name="Zhang G.Q."/>
            <person name="Liu K.W."/>
            <person name="Li Z."/>
            <person name="Lohaus R."/>
            <person name="Hsiao Y.Y."/>
            <person name="Niu S.C."/>
            <person name="Wang J.Y."/>
            <person name="Lin Y.C."/>
            <person name="Xu Q."/>
            <person name="Chen L.J."/>
            <person name="Yoshida K."/>
            <person name="Fujiwara S."/>
            <person name="Wang Z.W."/>
            <person name="Zhang Y.Q."/>
            <person name="Mitsuda N."/>
            <person name="Wang M."/>
            <person name="Liu G.H."/>
            <person name="Pecoraro L."/>
            <person name="Huang H.X."/>
            <person name="Xiao X.J."/>
            <person name="Lin M."/>
            <person name="Wu X.Y."/>
            <person name="Wu W.L."/>
            <person name="Chen Y.Y."/>
            <person name="Chang S.B."/>
            <person name="Sakamoto S."/>
            <person name="Ohme-Takagi M."/>
            <person name="Yagi M."/>
            <person name="Zeng S.J."/>
            <person name="Shen C.Y."/>
            <person name="Yeh C.M."/>
            <person name="Luo Y.B."/>
            <person name="Tsai W.C."/>
            <person name="Van de Peer Y."/>
            <person name="Liu Z.J."/>
        </authorList>
    </citation>
    <scope>NUCLEOTIDE SEQUENCE [LARGE SCALE GENOMIC DNA]</scope>
    <source>
        <tissue evidence="1">The whole plant</tissue>
    </source>
</reference>
<organism evidence="1 2">
    <name type="scientific">Dendrobium catenatum</name>
    <dbReference type="NCBI Taxonomy" id="906689"/>
    <lineage>
        <taxon>Eukaryota</taxon>
        <taxon>Viridiplantae</taxon>
        <taxon>Streptophyta</taxon>
        <taxon>Embryophyta</taxon>
        <taxon>Tracheophyta</taxon>
        <taxon>Spermatophyta</taxon>
        <taxon>Magnoliopsida</taxon>
        <taxon>Liliopsida</taxon>
        <taxon>Asparagales</taxon>
        <taxon>Orchidaceae</taxon>
        <taxon>Epidendroideae</taxon>
        <taxon>Malaxideae</taxon>
        <taxon>Dendrobiinae</taxon>
        <taxon>Dendrobium</taxon>
    </lineage>
</organism>
<dbReference type="Proteomes" id="UP000233837">
    <property type="component" value="Unassembled WGS sequence"/>
</dbReference>
<name>A0A2I0X6E6_9ASPA</name>
<reference evidence="1 2" key="1">
    <citation type="journal article" date="2016" name="Sci. Rep.">
        <title>The Dendrobium catenatum Lindl. genome sequence provides insights into polysaccharide synthase, floral development and adaptive evolution.</title>
        <authorList>
            <person name="Zhang G.Q."/>
            <person name="Xu Q."/>
            <person name="Bian C."/>
            <person name="Tsai W.C."/>
            <person name="Yeh C.M."/>
            <person name="Liu K.W."/>
            <person name="Yoshida K."/>
            <person name="Zhang L.S."/>
            <person name="Chang S.B."/>
            <person name="Chen F."/>
            <person name="Shi Y."/>
            <person name="Su Y.Y."/>
            <person name="Zhang Y.Q."/>
            <person name="Chen L.J."/>
            <person name="Yin Y."/>
            <person name="Lin M."/>
            <person name="Huang H."/>
            <person name="Deng H."/>
            <person name="Wang Z.W."/>
            <person name="Zhu S.L."/>
            <person name="Zhao X."/>
            <person name="Deng C."/>
            <person name="Niu S.C."/>
            <person name="Huang J."/>
            <person name="Wang M."/>
            <person name="Liu G.H."/>
            <person name="Yang H.J."/>
            <person name="Xiao X.J."/>
            <person name="Hsiao Y.Y."/>
            <person name="Wu W.L."/>
            <person name="Chen Y.Y."/>
            <person name="Mitsuda N."/>
            <person name="Ohme-Takagi M."/>
            <person name="Luo Y.B."/>
            <person name="Van de Peer Y."/>
            <person name="Liu Z.J."/>
        </authorList>
    </citation>
    <scope>NUCLEOTIDE SEQUENCE [LARGE SCALE GENOMIC DNA]</scope>
    <source>
        <tissue evidence="1">The whole plant</tissue>
    </source>
</reference>
<dbReference type="AlphaFoldDB" id="A0A2I0X6E6"/>
<dbReference type="EMBL" id="KZ502104">
    <property type="protein sequence ID" value="PKU83484.1"/>
    <property type="molecule type" value="Genomic_DNA"/>
</dbReference>
<proteinExistence type="predicted"/>
<dbReference type="PANTHER" id="PTHR35046:SF9">
    <property type="entry name" value="RNA-DIRECTED DNA POLYMERASE"/>
    <property type="match status" value="1"/>
</dbReference>
<sequence>MVQALGLKTTKNSNPYKISWVKKGMEIVVTDLYCVSFSIGKHYASEALCNVLEMDVCHIILGRPWQYDVGAIYDGRANTYAFDWKGRRLRLLPSNSGQEHNLPKNKIALHSISISVMLNAWKETSSILALIVKEVAESAPAVNHPEELQKLLEHYADVCSENQPVELPPM</sequence>
<gene>
    <name evidence="1" type="ORF">MA16_Dca018473</name>
</gene>
<dbReference type="InterPro" id="IPR021109">
    <property type="entry name" value="Peptidase_aspartic_dom_sf"/>
</dbReference>